<keyword evidence="3" id="KW-1185">Reference proteome</keyword>
<dbReference type="OrthoDB" id="9993658at2759"/>
<gene>
    <name evidence="1" type="ORF">GPM918_LOCUS34337</name>
    <name evidence="2" type="ORF">SRO942_LOCUS35034</name>
</gene>
<evidence type="ECO:0000313" key="1">
    <source>
        <dbReference type="EMBL" id="CAF1439983.1"/>
    </source>
</evidence>
<dbReference type="AlphaFoldDB" id="A0A815NLR4"/>
<accession>A0A815NLR4</accession>
<proteinExistence type="predicted"/>
<reference evidence="1" key="1">
    <citation type="submission" date="2021-02" db="EMBL/GenBank/DDBJ databases">
        <authorList>
            <person name="Nowell W R."/>
        </authorList>
    </citation>
    <scope>NUCLEOTIDE SEQUENCE</scope>
</reference>
<dbReference type="EMBL" id="CAJNOQ010018950">
    <property type="protein sequence ID" value="CAF1439983.1"/>
    <property type="molecule type" value="Genomic_DNA"/>
</dbReference>
<sequence length="126" mass="14932">MVVCLTFTALVCGRKVQYSDTPTLSRTRQATDMINDDNNVDQLYERQYNSNSEDGDKNDKRQYSKLLKLLQKRIMNERHLDESEPSSHTMNKRLFFFSPARSVTLERNPRPEYKYGRKAHWDTFFG</sequence>
<dbReference type="Proteomes" id="UP000663829">
    <property type="component" value="Unassembled WGS sequence"/>
</dbReference>
<evidence type="ECO:0000313" key="2">
    <source>
        <dbReference type="EMBL" id="CAF4316455.1"/>
    </source>
</evidence>
<comment type="caution">
    <text evidence="1">The sequence shown here is derived from an EMBL/GenBank/DDBJ whole genome shotgun (WGS) entry which is preliminary data.</text>
</comment>
<dbReference type="EMBL" id="CAJOBC010084390">
    <property type="protein sequence ID" value="CAF4316455.1"/>
    <property type="molecule type" value="Genomic_DNA"/>
</dbReference>
<organism evidence="1 3">
    <name type="scientific">Didymodactylos carnosus</name>
    <dbReference type="NCBI Taxonomy" id="1234261"/>
    <lineage>
        <taxon>Eukaryota</taxon>
        <taxon>Metazoa</taxon>
        <taxon>Spiralia</taxon>
        <taxon>Gnathifera</taxon>
        <taxon>Rotifera</taxon>
        <taxon>Eurotatoria</taxon>
        <taxon>Bdelloidea</taxon>
        <taxon>Philodinida</taxon>
        <taxon>Philodinidae</taxon>
        <taxon>Didymodactylos</taxon>
    </lineage>
</organism>
<evidence type="ECO:0000313" key="3">
    <source>
        <dbReference type="Proteomes" id="UP000663829"/>
    </source>
</evidence>
<dbReference type="Proteomes" id="UP000681722">
    <property type="component" value="Unassembled WGS sequence"/>
</dbReference>
<protein>
    <submittedName>
        <fullName evidence="1">Uncharacterized protein</fullName>
    </submittedName>
</protein>
<name>A0A815NLR4_9BILA</name>